<dbReference type="Proteomes" id="UP000229901">
    <property type="component" value="Unassembled WGS sequence"/>
</dbReference>
<organism evidence="1 2">
    <name type="scientific">Candidatus Falkowbacteria bacterium CG10_big_fil_rev_8_21_14_0_10_39_11</name>
    <dbReference type="NCBI Taxonomy" id="1974565"/>
    <lineage>
        <taxon>Bacteria</taxon>
        <taxon>Candidatus Falkowiibacteriota</taxon>
    </lineage>
</organism>
<sequence>MGNVGFLSIIMVDDIDFSNFGMVVIWQNELGALCLKVSHDVFWYLADTNFNDFSGRKVFVESG</sequence>
<proteinExistence type="predicted"/>
<protein>
    <submittedName>
        <fullName evidence="1">Uncharacterized protein</fullName>
    </submittedName>
</protein>
<dbReference type="AlphaFoldDB" id="A0A2H0V3G0"/>
<evidence type="ECO:0000313" key="1">
    <source>
        <dbReference type="EMBL" id="PIR93631.1"/>
    </source>
</evidence>
<gene>
    <name evidence="1" type="ORF">COT97_05705</name>
</gene>
<evidence type="ECO:0000313" key="2">
    <source>
        <dbReference type="Proteomes" id="UP000229901"/>
    </source>
</evidence>
<accession>A0A2H0V3G0</accession>
<dbReference type="EMBL" id="PFAP01000047">
    <property type="protein sequence ID" value="PIR93631.1"/>
    <property type="molecule type" value="Genomic_DNA"/>
</dbReference>
<comment type="caution">
    <text evidence="1">The sequence shown here is derived from an EMBL/GenBank/DDBJ whole genome shotgun (WGS) entry which is preliminary data.</text>
</comment>
<name>A0A2H0V3G0_9BACT</name>
<reference evidence="2" key="1">
    <citation type="submission" date="2017-09" db="EMBL/GenBank/DDBJ databases">
        <title>Depth-based differentiation of microbial function through sediment-hosted aquifers and enrichment of novel symbionts in the deep terrestrial subsurface.</title>
        <authorList>
            <person name="Probst A.J."/>
            <person name="Ladd B."/>
            <person name="Jarett J.K."/>
            <person name="Geller-Mcgrath D.E."/>
            <person name="Sieber C.M.K."/>
            <person name="Emerson J.B."/>
            <person name="Anantharaman K."/>
            <person name="Thomas B.C."/>
            <person name="Malmstrom R."/>
            <person name="Stieglmeier M."/>
            <person name="Klingl A."/>
            <person name="Woyke T."/>
            <person name="Ryan C.M."/>
            <person name="Banfield J.F."/>
        </authorList>
    </citation>
    <scope>NUCLEOTIDE SEQUENCE [LARGE SCALE GENOMIC DNA]</scope>
</reference>